<dbReference type="SMART" id="SM00558">
    <property type="entry name" value="JmjC"/>
    <property type="match status" value="1"/>
</dbReference>
<evidence type="ECO:0000256" key="12">
    <source>
        <dbReference type="ARBA" id="ARBA00023004"/>
    </source>
</evidence>
<dbReference type="Pfam" id="PF02375">
    <property type="entry name" value="JmjN"/>
    <property type="match status" value="1"/>
</dbReference>
<dbReference type="PROSITE" id="PS01359">
    <property type="entry name" value="ZF_PHD_1"/>
    <property type="match status" value="1"/>
</dbReference>
<dbReference type="SMART" id="SM00545">
    <property type="entry name" value="JmjN"/>
    <property type="match status" value="1"/>
</dbReference>
<feature type="region of interest" description="Disordered" evidence="16">
    <location>
        <begin position="1723"/>
        <end position="1984"/>
    </location>
</feature>
<dbReference type="Pfam" id="PF02928">
    <property type="entry name" value="zf-C5HC2"/>
    <property type="match status" value="1"/>
</dbReference>
<dbReference type="OrthoDB" id="1678912at2759"/>
<evidence type="ECO:0000256" key="16">
    <source>
        <dbReference type="SAM" id="MobiDB-lite"/>
    </source>
</evidence>
<reference evidence="21 22" key="1">
    <citation type="journal article" date="2019" name="BMC Genomics">
        <title>New insights from Opisthorchis felineus genome: update on genomics of the epidemiologically important liver flukes.</title>
        <authorList>
            <person name="Ershov N.I."/>
            <person name="Mordvinov V.A."/>
            <person name="Prokhortchouk E.B."/>
            <person name="Pakharukova M.Y."/>
            <person name="Gunbin K.V."/>
            <person name="Ustyantsev K."/>
            <person name="Genaev M.A."/>
            <person name="Blinov A.G."/>
            <person name="Mazur A."/>
            <person name="Boulygina E."/>
            <person name="Tsygankova S."/>
            <person name="Khrameeva E."/>
            <person name="Chekanov N."/>
            <person name="Fan G."/>
            <person name="Xiao A."/>
            <person name="Zhang H."/>
            <person name="Xu X."/>
            <person name="Yang H."/>
            <person name="Solovyev V."/>
            <person name="Lee S.M."/>
            <person name="Liu X."/>
            <person name="Afonnikov D.A."/>
            <person name="Skryabin K.G."/>
        </authorList>
    </citation>
    <scope>NUCLEOTIDE SEQUENCE [LARGE SCALE GENOMIC DNA]</scope>
    <source>
        <strain evidence="21">AK-0245</strain>
        <tissue evidence="21">Whole organism</tissue>
    </source>
</reference>
<dbReference type="Proteomes" id="UP000308267">
    <property type="component" value="Unassembled WGS sequence"/>
</dbReference>
<dbReference type="PROSITE" id="PS50016">
    <property type="entry name" value="ZF_PHD_2"/>
    <property type="match status" value="3"/>
</dbReference>
<dbReference type="Pfam" id="PF02373">
    <property type="entry name" value="JmjC"/>
    <property type="match status" value="1"/>
</dbReference>
<dbReference type="InterPro" id="IPR004198">
    <property type="entry name" value="Znf_C5HC2"/>
</dbReference>
<feature type="domain" description="PHD-type" evidence="17">
    <location>
        <begin position="1983"/>
        <end position="2036"/>
    </location>
</feature>
<evidence type="ECO:0000256" key="9">
    <source>
        <dbReference type="ARBA" id="ARBA00022853"/>
    </source>
</evidence>
<evidence type="ECO:0000256" key="15">
    <source>
        <dbReference type="PROSITE-ProRule" id="PRU00146"/>
    </source>
</evidence>
<evidence type="ECO:0000256" key="5">
    <source>
        <dbReference type="ARBA" id="ARBA00022723"/>
    </source>
</evidence>
<dbReference type="GO" id="GO:0000785">
    <property type="term" value="C:chromatin"/>
    <property type="evidence" value="ECO:0007669"/>
    <property type="project" value="TreeGrafter"/>
</dbReference>
<dbReference type="InterPro" id="IPR003347">
    <property type="entry name" value="JmjC_dom"/>
</dbReference>
<keyword evidence="11" id="KW-0560">Oxidoreductase</keyword>
<dbReference type="Pfam" id="PF00628">
    <property type="entry name" value="PHD"/>
    <property type="match status" value="3"/>
</dbReference>
<dbReference type="InterPro" id="IPR036431">
    <property type="entry name" value="ARID_dom_sf"/>
</dbReference>
<feature type="domain" description="PHD-type" evidence="17">
    <location>
        <begin position="1316"/>
        <end position="1368"/>
    </location>
</feature>
<organism evidence="21 22">
    <name type="scientific">Opisthorchis felineus</name>
    <dbReference type="NCBI Taxonomy" id="147828"/>
    <lineage>
        <taxon>Eukaryota</taxon>
        <taxon>Metazoa</taxon>
        <taxon>Spiralia</taxon>
        <taxon>Lophotrochozoa</taxon>
        <taxon>Platyhelminthes</taxon>
        <taxon>Trematoda</taxon>
        <taxon>Digenea</taxon>
        <taxon>Opisthorchiida</taxon>
        <taxon>Opisthorchiata</taxon>
        <taxon>Opisthorchiidae</taxon>
        <taxon>Opisthorchis</taxon>
    </lineage>
</organism>
<evidence type="ECO:0000313" key="22">
    <source>
        <dbReference type="Proteomes" id="UP000308267"/>
    </source>
</evidence>
<feature type="compositionally biased region" description="Polar residues" evidence="16">
    <location>
        <begin position="1812"/>
        <end position="1832"/>
    </location>
</feature>
<protein>
    <recommendedName>
        <fullName evidence="4">[histone H3]-trimethyl-L-lysine(4) demethylase</fullName>
        <ecNumber evidence="4">1.14.11.67</ecNumber>
    </recommendedName>
</protein>
<feature type="region of interest" description="Disordered" evidence="16">
    <location>
        <begin position="696"/>
        <end position="738"/>
    </location>
</feature>
<evidence type="ECO:0000256" key="4">
    <source>
        <dbReference type="ARBA" id="ARBA00012902"/>
    </source>
</evidence>
<evidence type="ECO:0000256" key="11">
    <source>
        <dbReference type="ARBA" id="ARBA00023002"/>
    </source>
</evidence>
<keyword evidence="22" id="KW-1185">Reference proteome</keyword>
<dbReference type="PANTHER" id="PTHR10694:SF33">
    <property type="entry name" value="LYSINE-SPECIFIC DEMETHYLASE 5"/>
    <property type="match status" value="1"/>
</dbReference>
<evidence type="ECO:0000256" key="10">
    <source>
        <dbReference type="ARBA" id="ARBA00022964"/>
    </source>
</evidence>
<keyword evidence="5" id="KW-0479">Metal-binding</keyword>
<dbReference type="EMBL" id="SJOL01005126">
    <property type="protein sequence ID" value="TGZ70785.1"/>
    <property type="molecule type" value="Genomic_DNA"/>
</dbReference>
<dbReference type="CDD" id="cd15545">
    <property type="entry name" value="PHD_BAZ2A_like"/>
    <property type="match status" value="1"/>
</dbReference>
<evidence type="ECO:0000256" key="2">
    <source>
        <dbReference type="ARBA" id="ARBA00004123"/>
    </source>
</evidence>
<feature type="domain" description="JmjN" evidence="19">
    <location>
        <begin position="11"/>
        <end position="52"/>
    </location>
</feature>
<feature type="region of interest" description="Disordered" evidence="16">
    <location>
        <begin position="1606"/>
        <end position="1641"/>
    </location>
</feature>
<dbReference type="InterPro" id="IPR013083">
    <property type="entry name" value="Znf_RING/FYVE/PHD"/>
</dbReference>
<name>A0A4S2M3D6_OPIFE</name>
<feature type="region of interest" description="Disordered" evidence="16">
    <location>
        <begin position="1482"/>
        <end position="1516"/>
    </location>
</feature>
<dbReference type="PROSITE" id="PS51184">
    <property type="entry name" value="JMJC"/>
    <property type="match status" value="1"/>
</dbReference>
<dbReference type="Pfam" id="PF08429">
    <property type="entry name" value="PLU-1"/>
    <property type="match status" value="1"/>
</dbReference>
<accession>A0A4S2M3D6</accession>
<evidence type="ECO:0000259" key="18">
    <source>
        <dbReference type="PROSITE" id="PS51011"/>
    </source>
</evidence>
<dbReference type="Gene3D" id="1.10.150.60">
    <property type="entry name" value="ARID DNA-binding domain"/>
    <property type="match status" value="1"/>
</dbReference>
<dbReference type="SUPFAM" id="SSF51197">
    <property type="entry name" value="Clavaminate synthase-like"/>
    <property type="match status" value="1"/>
</dbReference>
<dbReference type="InterPro" id="IPR048615">
    <property type="entry name" value="KDM5_C-hel"/>
</dbReference>
<feature type="domain" description="ARID" evidence="18">
    <location>
        <begin position="75"/>
        <end position="165"/>
    </location>
</feature>
<dbReference type="GO" id="GO:0006355">
    <property type="term" value="P:regulation of DNA-templated transcription"/>
    <property type="evidence" value="ECO:0007669"/>
    <property type="project" value="TreeGrafter"/>
</dbReference>
<keyword evidence="13" id="KW-0539">Nucleus</keyword>
<proteinExistence type="inferred from homology"/>
<feature type="compositionally biased region" description="Low complexity" evidence="16">
    <location>
        <begin position="1789"/>
        <end position="1799"/>
    </location>
</feature>
<feature type="region of interest" description="Disordered" evidence="16">
    <location>
        <begin position="802"/>
        <end position="869"/>
    </location>
</feature>
<dbReference type="GO" id="GO:0008270">
    <property type="term" value="F:zinc ion binding"/>
    <property type="evidence" value="ECO:0007669"/>
    <property type="project" value="UniProtKB-KW"/>
</dbReference>
<feature type="compositionally biased region" description="Low complexity" evidence="16">
    <location>
        <begin position="1858"/>
        <end position="1869"/>
    </location>
</feature>
<dbReference type="InterPro" id="IPR003349">
    <property type="entry name" value="JmjN"/>
</dbReference>
<keyword evidence="10" id="KW-0223">Dioxygenase</keyword>
<dbReference type="Gene3D" id="2.60.120.650">
    <property type="entry name" value="Cupin"/>
    <property type="match status" value="1"/>
</dbReference>
<dbReference type="InterPro" id="IPR011011">
    <property type="entry name" value="Znf_FYVE_PHD"/>
</dbReference>
<dbReference type="GO" id="GO:0003677">
    <property type="term" value="F:DNA binding"/>
    <property type="evidence" value="ECO:0007669"/>
    <property type="project" value="InterPro"/>
</dbReference>
<evidence type="ECO:0000259" key="17">
    <source>
        <dbReference type="PROSITE" id="PS50016"/>
    </source>
</evidence>
<dbReference type="InterPro" id="IPR019786">
    <property type="entry name" value="Zinc_finger_PHD-type_CS"/>
</dbReference>
<evidence type="ECO:0000256" key="13">
    <source>
        <dbReference type="ARBA" id="ARBA00023242"/>
    </source>
</evidence>
<feature type="domain" description="PHD-type" evidence="17">
    <location>
        <begin position="196"/>
        <end position="248"/>
    </location>
</feature>
<keyword evidence="6" id="KW-0677">Repeat</keyword>
<dbReference type="Pfam" id="PF21323">
    <property type="entry name" value="KDM5_C-hel"/>
    <property type="match status" value="1"/>
</dbReference>
<comment type="catalytic activity">
    <reaction evidence="14">
        <text>N(6),N(6),N(6)-trimethyl-L-lysyl(4)-[histone H3] + 3 2-oxoglutarate + 3 O2 = L-lysyl(4)-[histone H3] + 3 formaldehyde + 3 succinate + 3 CO2</text>
        <dbReference type="Rhea" id="RHEA:60208"/>
        <dbReference type="Rhea" id="RHEA-COMP:15537"/>
        <dbReference type="Rhea" id="RHEA-COMP:15547"/>
        <dbReference type="ChEBI" id="CHEBI:15379"/>
        <dbReference type="ChEBI" id="CHEBI:16526"/>
        <dbReference type="ChEBI" id="CHEBI:16810"/>
        <dbReference type="ChEBI" id="CHEBI:16842"/>
        <dbReference type="ChEBI" id="CHEBI:29969"/>
        <dbReference type="ChEBI" id="CHEBI:30031"/>
        <dbReference type="ChEBI" id="CHEBI:61961"/>
        <dbReference type="EC" id="1.14.11.67"/>
    </reaction>
</comment>
<dbReference type="InterPro" id="IPR001965">
    <property type="entry name" value="Znf_PHD"/>
</dbReference>
<feature type="region of interest" description="Disordered" evidence="16">
    <location>
        <begin position="2116"/>
        <end position="2168"/>
    </location>
</feature>
<comment type="similarity">
    <text evidence="3">Belongs to the JARID1 histone demethylase family.</text>
</comment>
<evidence type="ECO:0000256" key="3">
    <source>
        <dbReference type="ARBA" id="ARBA00006801"/>
    </source>
</evidence>
<dbReference type="InterPro" id="IPR019787">
    <property type="entry name" value="Znf_PHD-finger"/>
</dbReference>
<dbReference type="PROSITE" id="PS51011">
    <property type="entry name" value="ARID"/>
    <property type="match status" value="1"/>
</dbReference>
<dbReference type="SMART" id="SM00501">
    <property type="entry name" value="BRIGHT"/>
    <property type="match status" value="1"/>
</dbReference>
<keyword evidence="7 15" id="KW-0863">Zinc-finger</keyword>
<dbReference type="Pfam" id="PF01388">
    <property type="entry name" value="ARID"/>
    <property type="match status" value="1"/>
</dbReference>
<evidence type="ECO:0000259" key="19">
    <source>
        <dbReference type="PROSITE" id="PS51183"/>
    </source>
</evidence>
<dbReference type="InterPro" id="IPR001606">
    <property type="entry name" value="ARID_dom"/>
</dbReference>
<comment type="cofactor">
    <cofactor evidence="1">
        <name>Fe(2+)</name>
        <dbReference type="ChEBI" id="CHEBI:29033"/>
    </cofactor>
</comment>
<dbReference type="EC" id="1.14.11.67" evidence="4"/>
<comment type="caution">
    <text evidence="21">The sequence shown here is derived from an EMBL/GenBank/DDBJ whole genome shotgun (WGS) entry which is preliminary data.</text>
</comment>
<dbReference type="Gene3D" id="3.30.40.10">
    <property type="entry name" value="Zinc/RING finger domain, C3HC4 (zinc finger)"/>
    <property type="match status" value="3"/>
</dbReference>
<dbReference type="GO" id="GO:0005634">
    <property type="term" value="C:nucleus"/>
    <property type="evidence" value="ECO:0007669"/>
    <property type="project" value="UniProtKB-SubCell"/>
</dbReference>
<keyword evidence="12" id="KW-0408">Iron</keyword>
<dbReference type="SMART" id="SM01014">
    <property type="entry name" value="ARID"/>
    <property type="match status" value="1"/>
</dbReference>
<dbReference type="STRING" id="147828.A0A4S2M3D6"/>
<dbReference type="GO" id="GO:0034647">
    <property type="term" value="F:histone H3K4me/H3K4me2/H3K4me3 demethylase activity"/>
    <property type="evidence" value="ECO:0007669"/>
    <property type="project" value="UniProtKB-EC"/>
</dbReference>
<sequence length="2231" mass="250268">MTLAAQSLGPAPTFTPTLEEFSDPIRYINKVSGLARSYGIFKIRPPQCWRPPFCANPNATFTPRIQNLSDLHAFNRVRTEFTTSLVNFWEAQNVKLFAPFVKRKLLDLYQLWKFVHSKGGFESVCEQKLWTCVSQQLGFGSIPSHAAVICSKYKRILYPYDRFLEQRKASEEGKSVGSDNPIRKVPIQKKRLKRRNMVCMVCRTSKDEDRLLLCDGCDSLGICHTYCLQPPLSDIPKGDWFCPSCVAKRFRRLHHDETFGFSYSDRRRTLAKFGDFADGFKSKHFGKPAHLISLDEVEKEFWRIMDCQDSGITVEYGADLNARDFGSGFPYKGDRQNAERKKYAESPWNLNNLPVNDLSALRFLPSDISGMIIPWCYVGMVFSCFCWHIEDHWSYSINYLHSGSPKTWYGVPTASADAFEAAMRTEVPELFESSPDLLHHMTTMLPPDRLTAHGVPVYKLDQCAGEFVVTFPRAYHAGFNQGFNFAEAVNFCPADWFEMGQYCIEHYAVVHRAPVFSHAELLCRMAESTEPLSVDFLTVVTKQLKDLLATERSLRRHVARLGVRRAERLVFENSEDDKRECDLCRTTLYLSALACKCSPSMVCLAHHQARTCCPHEEQIMRYRYGLDELSESIDKLEGQLEEYRRWKVDVERITQWSITFLPDNNPLPNSFQVTPTQDEADCRGLDEAERIGVDQTDEISEESAPSNEPKPPVVGCLVPDSREDVQSQSEDSQKPNMNQLSKLIEVGQSRKYPPADIDPLLNLSLFIRECSELLHGILHTHGRAIEGGCAISKVDVTDSGCSSSSLVEDGSSDTDTSMASDVESSESTIASPHLPSVTDYSATVGKASASPKPEAGRSPKKPTASACRKKRSKLSLDEFFELIQVASKIRVFLPELDQLEALGTWITDWRSRANKVIQQCNAPALSDTEETDVPTVNVVRQLLDQAEMIHMDLPETIYLKRIYDCLEWKEQVETTLASSNKEILTNEETTPSNKPSLTDLCDLQFHGDLISATIAYVKIPDAVKLEDDTPDALPSPTFPDKSRLDVVLINTSRHLLSIIKSAKIIEDRLIAIQNSKSGSLSVDDVLSEIAEAESLPAQLPIIADIRSMCVQAKQLEVQFKQMERLLIAVPPGQPFPPVTISEDLYEKLRMGTVDCSAETWKACVQSLLDVEHPFPLNCPRFQHVTEMLNILVQFRDRLTRLFLWPQSKMHLLEVLLPRSVRSIEMLLELDNARSSDSSWSTYTKRGSRNASLNATTYWTLSKENACSFAEADVTCSNAAQLYRSVYSAFIDSELNLMHHLRCSNAFKSKSKAQNSVTYCICRKTGFSGFMVQCELCRDWFHGRCVLPPNMKESETDRLRYMCPRCERSMRPDLTHVHALLDDLVRILPIEATTQPTPTSASTRRPFCLPRLPEFVALQMLCERAVSFVRRLRSVIQSTPELSQAVCKYEQFAGLKMPLFGFVEEDGQLAKLDDAVSSDTSQLLGHPIRTYQSSSKATGSRDGQPRRPLSGLTRPGRTTVDSIVSAEESETPSSAGVISLIGPEHCWKATSHKESAGNLTSEVAAMTAGHMASRSRTDSQQGLLSQKTICSLQTQAERRMLMEGPSSLQKAGLRSGALGDPTLVPRTYDRRPQSTSLATSKVRPSATDQAKYFFCPLAPETRQILENLMMEASLLEVSIPQTRWLWQLHLASDPETPIGATRPYVARRDELRWKRRRFRHQRLIRPPFISARQERRKRPQPPGDDTTLQSGEASSNSADSECSASSSPATIREGKRMRTKDGVTSERSRSSSVSSLSADQSAKRSVKPRTFRRNLSSGISKNQENPSSRLSQTVHRKLLSRGTRVGSVPSRSRLSKQVGGSSRYTYGSTTYRRRLPVTNKQPGKRSGESNPFAPRPRPNVKVQRNRPTHRSVNTQHSPNKDRPSVDVPQEARASSSHSASHKSHAEKRRVAPFNSNSSSRRLKGRRIGEPGDLPKKRNASSADEDECAAAVCQNPRGGTVEWIACDSCERWFHQLCVGIRHKSQVPKEYACARCLQRYQARLARIRYKQRVTSRLGRPYVADRSFVEEHHTASMRMRQFPRRRSLLESCSIQRPIGWNSSSRPVGFTSSEHVFREGNVTSTNSAATAVEASSEGASMETDGVQIDPWADYSPDPDTELTAHGNSVSEHNPEDAVQSFSFKTEQYVHASEVQAPCHLDSKNPTEILLEAIEVVKASGGSVAPASSDIYSGPTA</sequence>
<evidence type="ECO:0000256" key="8">
    <source>
        <dbReference type="ARBA" id="ARBA00022833"/>
    </source>
</evidence>
<dbReference type="PANTHER" id="PTHR10694">
    <property type="entry name" value="LYSINE-SPECIFIC DEMETHYLASE"/>
    <property type="match status" value="1"/>
</dbReference>
<evidence type="ECO:0000259" key="20">
    <source>
        <dbReference type="PROSITE" id="PS51184"/>
    </source>
</evidence>
<evidence type="ECO:0000256" key="7">
    <source>
        <dbReference type="ARBA" id="ARBA00022771"/>
    </source>
</evidence>
<feature type="compositionally biased region" description="Basic and acidic residues" evidence="16">
    <location>
        <begin position="1965"/>
        <end position="1974"/>
    </location>
</feature>
<dbReference type="CDD" id="cd15610">
    <property type="entry name" value="PHD3_KDM5A_like"/>
    <property type="match status" value="1"/>
</dbReference>
<evidence type="ECO:0000256" key="6">
    <source>
        <dbReference type="ARBA" id="ARBA00022737"/>
    </source>
</evidence>
<dbReference type="SUPFAM" id="SSF46774">
    <property type="entry name" value="ARID-like"/>
    <property type="match status" value="1"/>
</dbReference>
<dbReference type="PROSITE" id="PS51183">
    <property type="entry name" value="JMJN"/>
    <property type="match status" value="1"/>
</dbReference>
<feature type="domain" description="JmjC" evidence="20">
    <location>
        <begin position="342"/>
        <end position="508"/>
    </location>
</feature>
<dbReference type="SUPFAM" id="SSF57903">
    <property type="entry name" value="FYVE/PHD zinc finger"/>
    <property type="match status" value="3"/>
</dbReference>
<evidence type="ECO:0000256" key="1">
    <source>
        <dbReference type="ARBA" id="ARBA00001954"/>
    </source>
</evidence>
<feature type="compositionally biased region" description="Polar residues" evidence="16">
    <location>
        <begin position="726"/>
        <end position="738"/>
    </location>
</feature>
<dbReference type="SMART" id="SM00249">
    <property type="entry name" value="PHD"/>
    <property type="match status" value="3"/>
</dbReference>
<keyword evidence="8" id="KW-0862">Zinc</keyword>
<comment type="subcellular location">
    <subcellularLocation>
        <location evidence="2">Nucleus</location>
    </subcellularLocation>
</comment>
<keyword evidence="9" id="KW-0156">Chromatin regulator</keyword>
<feature type="compositionally biased region" description="Basic and acidic residues" evidence="16">
    <location>
        <begin position="1771"/>
        <end position="1788"/>
    </location>
</feature>
<gene>
    <name evidence="21" type="ORF">CRM22_003003</name>
</gene>
<evidence type="ECO:0000256" key="14">
    <source>
        <dbReference type="ARBA" id="ARBA00048734"/>
    </source>
</evidence>
<dbReference type="InterPro" id="IPR013637">
    <property type="entry name" value="Lys_sp_deMease-like_dom"/>
</dbReference>
<feature type="compositionally biased region" description="Low complexity" evidence="16">
    <location>
        <begin position="1752"/>
        <end position="1768"/>
    </location>
</feature>
<evidence type="ECO:0000313" key="21">
    <source>
        <dbReference type="EMBL" id="TGZ70785.1"/>
    </source>
</evidence>